<dbReference type="Pfam" id="PF14281">
    <property type="entry name" value="PDDEXK_4"/>
    <property type="match status" value="1"/>
</dbReference>
<name>A0A2T3FLD9_9CLOT</name>
<reference evidence="1 2" key="1">
    <citation type="submission" date="2018-03" db="EMBL/GenBank/DDBJ databases">
        <title>Lachnoclostridium SNUG30386 gen.nov., sp.nov., isolated from human faeces.</title>
        <authorList>
            <person name="Seo B."/>
            <person name="Jeon K."/>
            <person name="Ko G."/>
        </authorList>
    </citation>
    <scope>NUCLEOTIDE SEQUENCE [LARGE SCALE GENOMIC DNA]</scope>
    <source>
        <strain evidence="1 2">SNUG30386</strain>
    </source>
</reference>
<protein>
    <recommendedName>
        <fullName evidence="3">PD-(D/E)XK nuclease superfamily protein</fullName>
    </recommendedName>
</protein>
<evidence type="ECO:0008006" key="3">
    <source>
        <dbReference type="Google" id="ProtNLM"/>
    </source>
</evidence>
<gene>
    <name evidence="1" type="ORF">C7U56_12630</name>
</gene>
<accession>A0A2T3FLD9</accession>
<organism evidence="1 2">
    <name type="scientific">Clostridium fessum</name>
    <dbReference type="NCBI Taxonomy" id="2126740"/>
    <lineage>
        <taxon>Bacteria</taxon>
        <taxon>Bacillati</taxon>
        <taxon>Bacillota</taxon>
        <taxon>Clostridia</taxon>
        <taxon>Eubacteriales</taxon>
        <taxon>Clostridiaceae</taxon>
        <taxon>Clostridium</taxon>
    </lineage>
</organism>
<sequence length="424" mass="49831">METYRDLLSQIHTNCKNIPFHKKLSAYNIFDVLEIQSREVIMCRFLTDLLNPEGMHGCGIRFLKSFIRDVLKMDPVSDTLLLHTEVVKEYPIDKERRIDIFIRNAEYQIPIEVKIYAGEQEGQCSDYFEMAQNSRLIYLTRFGTPPSEYSRKKKGGGNLLPLGQIQCISWAEDIYRWLEGELQNLKEPFRAVMEQYLDAVHSIADEREKKVADKVIEALYESPEKFLAGIEIEKSMKKAKVRLIRQVFEEFQQQMQPILEKYGLKLEKDSGYYSYQDLQHDKFYDCYSTYPGLNYVVKKAKFQKAGLELWFRIEVEHNLFAGFCLFDKEASSKDGFSKGYQVDDITDGLKQEASRYLKKEIILPEDWWFAWCYPNGKRHCEEAEVPDFKQMNPCAVSLVDETARREYVKRALAVFERELLGWLL</sequence>
<evidence type="ECO:0000313" key="2">
    <source>
        <dbReference type="Proteomes" id="UP000241048"/>
    </source>
</evidence>
<proteinExistence type="predicted"/>
<dbReference type="RefSeq" id="WP_107001523.1">
    <property type="nucleotide sequence ID" value="NZ_JAQDSE010000010.1"/>
</dbReference>
<dbReference type="AlphaFoldDB" id="A0A2T3FLD9"/>
<dbReference type="InterPro" id="IPR029470">
    <property type="entry name" value="PDDEXK_4"/>
</dbReference>
<dbReference type="EMBL" id="PYLO01000005">
    <property type="protein sequence ID" value="PST36086.1"/>
    <property type="molecule type" value="Genomic_DNA"/>
</dbReference>
<comment type="caution">
    <text evidence="1">The sequence shown here is derived from an EMBL/GenBank/DDBJ whole genome shotgun (WGS) entry which is preliminary data.</text>
</comment>
<dbReference type="Proteomes" id="UP000241048">
    <property type="component" value="Unassembled WGS sequence"/>
</dbReference>
<evidence type="ECO:0000313" key="1">
    <source>
        <dbReference type="EMBL" id="PST36086.1"/>
    </source>
</evidence>
<keyword evidence="2" id="KW-1185">Reference proteome</keyword>